<evidence type="ECO:0000313" key="3">
    <source>
        <dbReference type="Proteomes" id="UP000092460"/>
    </source>
</evidence>
<feature type="compositionally biased region" description="Low complexity" evidence="1">
    <location>
        <begin position="109"/>
        <end position="127"/>
    </location>
</feature>
<organism evidence="2 3">
    <name type="scientific">Glossina palpalis gambiensis</name>
    <dbReference type="NCBI Taxonomy" id="67801"/>
    <lineage>
        <taxon>Eukaryota</taxon>
        <taxon>Metazoa</taxon>
        <taxon>Ecdysozoa</taxon>
        <taxon>Arthropoda</taxon>
        <taxon>Hexapoda</taxon>
        <taxon>Insecta</taxon>
        <taxon>Pterygota</taxon>
        <taxon>Neoptera</taxon>
        <taxon>Endopterygota</taxon>
        <taxon>Diptera</taxon>
        <taxon>Brachycera</taxon>
        <taxon>Muscomorpha</taxon>
        <taxon>Hippoboscoidea</taxon>
        <taxon>Glossinidae</taxon>
        <taxon>Glossina</taxon>
    </lineage>
</organism>
<accession>A0A1B0BZJ1</accession>
<protein>
    <recommendedName>
        <fullName evidence="4">Homeobox domain-containing protein</fullName>
    </recommendedName>
</protein>
<evidence type="ECO:0000313" key="2">
    <source>
        <dbReference type="EnsemblMetazoa" id="GPPI045151-PA"/>
    </source>
</evidence>
<dbReference type="Proteomes" id="UP000092460">
    <property type="component" value="Unassembled WGS sequence"/>
</dbReference>
<evidence type="ECO:0000256" key="1">
    <source>
        <dbReference type="SAM" id="MobiDB-lite"/>
    </source>
</evidence>
<reference evidence="2" key="2">
    <citation type="submission" date="2020-05" db="UniProtKB">
        <authorList>
            <consortium name="EnsemblMetazoa"/>
        </authorList>
    </citation>
    <scope>IDENTIFICATION</scope>
    <source>
        <strain evidence="2">IAEA</strain>
    </source>
</reference>
<dbReference type="AlphaFoldDB" id="A0A1B0BZJ1"/>
<dbReference type="InterPro" id="IPR052497">
    <property type="entry name" value="H2.0_Homeobox_TF"/>
</dbReference>
<feature type="region of interest" description="Disordered" evidence="1">
    <location>
        <begin position="109"/>
        <end position="131"/>
    </location>
</feature>
<proteinExistence type="predicted"/>
<keyword evidence="3" id="KW-1185">Reference proteome</keyword>
<dbReference type="EMBL" id="JXJN01023164">
    <property type="status" value="NOT_ANNOTATED_CDS"/>
    <property type="molecule type" value="Genomic_DNA"/>
</dbReference>
<reference evidence="3" key="1">
    <citation type="submission" date="2015-01" db="EMBL/GenBank/DDBJ databases">
        <authorList>
            <person name="Aksoy S."/>
            <person name="Warren W."/>
            <person name="Wilson R.K."/>
        </authorList>
    </citation>
    <scope>NUCLEOTIDE SEQUENCE [LARGE SCALE GENOMIC DNA]</scope>
    <source>
        <strain evidence="3">IAEA</strain>
    </source>
</reference>
<dbReference type="VEuPathDB" id="VectorBase:GPPI045151"/>
<dbReference type="EnsemblMetazoa" id="GPPI045151-RA">
    <property type="protein sequence ID" value="GPPI045151-PA"/>
    <property type="gene ID" value="GPPI045151"/>
</dbReference>
<name>A0A1B0BZJ1_9MUSC</name>
<evidence type="ECO:0008006" key="4">
    <source>
        <dbReference type="Google" id="ProtNLM"/>
    </source>
</evidence>
<dbReference type="PANTHER" id="PTHR46808">
    <property type="entry name" value="H2.0-LIKE HOMEOBOX PROTEIN"/>
    <property type="match status" value="1"/>
</dbReference>
<dbReference type="PANTHER" id="PTHR46808:SF1">
    <property type="entry name" value="H2.0-LIKE HOMEOBOX PROTEIN"/>
    <property type="match status" value="1"/>
</dbReference>
<dbReference type="GO" id="GO:0043565">
    <property type="term" value="F:sequence-specific DNA binding"/>
    <property type="evidence" value="ECO:0007669"/>
    <property type="project" value="TreeGrafter"/>
</dbReference>
<sequence length="166" mass="18623">MNVPVSYSCIKFQNPIIHSKAPVSLQTLSHSPSFVLSSLVAPLCSMKPLQFTTTKLSTQPYVPTSTSRFQSKTPFQFDLPMVQPNITSLRPNVSDHLAYNNNTNNNTIPKNNTTNINNGNANRNIDNAASNVRNLNNGKRKRSWSRAVFSNLQRKGLEIQFQQNVF</sequence>